<name>A0A0C9Z236_9AGAM</name>
<dbReference type="OrthoDB" id="2670636at2759"/>
<gene>
    <name evidence="2" type="ORF">PISMIDRAFT_17555</name>
</gene>
<feature type="compositionally biased region" description="Basic and acidic residues" evidence="1">
    <location>
        <begin position="138"/>
        <end position="162"/>
    </location>
</feature>
<sequence>MPRYQKLVELVVALPETESHISTEPALPEWALWTWGAKYLPEHIHLDRDSFLKALAQLEGEKFGSFNQGGPIVLGLGLLLRECNRAQEVEEDDPEVSHLDFLLNSNLGIQRAEDVLCAVESVIARLEQGSVGMNPEEMDNHKDKEDAEKKAGTSKEKEKARK</sequence>
<dbReference type="HOGENOM" id="CLU_1636075_0_0_1"/>
<dbReference type="Proteomes" id="UP000054018">
    <property type="component" value="Unassembled WGS sequence"/>
</dbReference>
<feature type="region of interest" description="Disordered" evidence="1">
    <location>
        <begin position="130"/>
        <end position="162"/>
    </location>
</feature>
<keyword evidence="3" id="KW-1185">Reference proteome</keyword>
<evidence type="ECO:0000313" key="2">
    <source>
        <dbReference type="EMBL" id="KIK14073.1"/>
    </source>
</evidence>
<evidence type="ECO:0000313" key="3">
    <source>
        <dbReference type="Proteomes" id="UP000054018"/>
    </source>
</evidence>
<dbReference type="STRING" id="765257.A0A0C9Z236"/>
<protein>
    <submittedName>
        <fullName evidence="2">Uncharacterized protein</fullName>
    </submittedName>
</protein>
<reference evidence="3" key="2">
    <citation type="submission" date="2015-01" db="EMBL/GenBank/DDBJ databases">
        <title>Evolutionary Origins and Diversification of the Mycorrhizal Mutualists.</title>
        <authorList>
            <consortium name="DOE Joint Genome Institute"/>
            <consortium name="Mycorrhizal Genomics Consortium"/>
            <person name="Kohler A."/>
            <person name="Kuo A."/>
            <person name="Nagy L.G."/>
            <person name="Floudas D."/>
            <person name="Copeland A."/>
            <person name="Barry K.W."/>
            <person name="Cichocki N."/>
            <person name="Veneault-Fourrey C."/>
            <person name="LaButti K."/>
            <person name="Lindquist E.A."/>
            <person name="Lipzen A."/>
            <person name="Lundell T."/>
            <person name="Morin E."/>
            <person name="Murat C."/>
            <person name="Riley R."/>
            <person name="Ohm R."/>
            <person name="Sun H."/>
            <person name="Tunlid A."/>
            <person name="Henrissat B."/>
            <person name="Grigoriev I.V."/>
            <person name="Hibbett D.S."/>
            <person name="Martin F."/>
        </authorList>
    </citation>
    <scope>NUCLEOTIDE SEQUENCE [LARGE SCALE GENOMIC DNA]</scope>
    <source>
        <strain evidence="3">441</strain>
    </source>
</reference>
<dbReference type="EMBL" id="KN833957">
    <property type="protein sequence ID" value="KIK14073.1"/>
    <property type="molecule type" value="Genomic_DNA"/>
</dbReference>
<evidence type="ECO:0000256" key="1">
    <source>
        <dbReference type="SAM" id="MobiDB-lite"/>
    </source>
</evidence>
<dbReference type="AlphaFoldDB" id="A0A0C9Z236"/>
<reference evidence="2 3" key="1">
    <citation type="submission" date="2014-04" db="EMBL/GenBank/DDBJ databases">
        <authorList>
            <consortium name="DOE Joint Genome Institute"/>
            <person name="Kuo A."/>
            <person name="Kohler A."/>
            <person name="Costa M.D."/>
            <person name="Nagy L.G."/>
            <person name="Floudas D."/>
            <person name="Copeland A."/>
            <person name="Barry K.W."/>
            <person name="Cichocki N."/>
            <person name="Veneault-Fourrey C."/>
            <person name="LaButti K."/>
            <person name="Lindquist E.A."/>
            <person name="Lipzen A."/>
            <person name="Lundell T."/>
            <person name="Morin E."/>
            <person name="Murat C."/>
            <person name="Sun H."/>
            <person name="Tunlid A."/>
            <person name="Henrissat B."/>
            <person name="Grigoriev I.V."/>
            <person name="Hibbett D.S."/>
            <person name="Martin F."/>
            <person name="Nordberg H.P."/>
            <person name="Cantor M.N."/>
            <person name="Hua S.X."/>
        </authorList>
    </citation>
    <scope>NUCLEOTIDE SEQUENCE [LARGE SCALE GENOMIC DNA]</scope>
    <source>
        <strain evidence="2 3">441</strain>
    </source>
</reference>
<accession>A0A0C9Z236</accession>
<proteinExistence type="predicted"/>
<organism evidence="2 3">
    <name type="scientific">Pisolithus microcarpus 441</name>
    <dbReference type="NCBI Taxonomy" id="765257"/>
    <lineage>
        <taxon>Eukaryota</taxon>
        <taxon>Fungi</taxon>
        <taxon>Dikarya</taxon>
        <taxon>Basidiomycota</taxon>
        <taxon>Agaricomycotina</taxon>
        <taxon>Agaricomycetes</taxon>
        <taxon>Agaricomycetidae</taxon>
        <taxon>Boletales</taxon>
        <taxon>Sclerodermatineae</taxon>
        <taxon>Pisolithaceae</taxon>
        <taxon>Pisolithus</taxon>
    </lineage>
</organism>